<comment type="caution">
    <text evidence="11">The sequence shown here is derived from an EMBL/GenBank/DDBJ whole genome shotgun (WGS) entry which is preliminary data.</text>
</comment>
<keyword evidence="3 9" id="KW-0378">Hydrolase</keyword>
<dbReference type="CDD" id="cd01320">
    <property type="entry name" value="ADA"/>
    <property type="match status" value="1"/>
</dbReference>
<dbReference type="GO" id="GO:0006154">
    <property type="term" value="P:adenosine catabolic process"/>
    <property type="evidence" value="ECO:0007669"/>
    <property type="project" value="TreeGrafter"/>
</dbReference>
<comment type="similarity">
    <text evidence="9">Belongs to the metallo-dependent hydrolases superfamily. Adenosine and AMP deaminases family. Adenosine deaminase subfamily.</text>
</comment>
<feature type="site" description="Important for catalytic activity" evidence="9">
    <location>
        <position position="222"/>
    </location>
</feature>
<gene>
    <name evidence="9 11" type="primary">add</name>
    <name evidence="11" type="ORF">H4Q31_06425</name>
</gene>
<comment type="cofactor">
    <cofactor evidence="9">
        <name>Zn(2+)</name>
        <dbReference type="ChEBI" id="CHEBI:29105"/>
    </cofactor>
    <text evidence="9">Binds 1 zinc ion per subunit.</text>
</comment>
<evidence type="ECO:0000256" key="3">
    <source>
        <dbReference type="ARBA" id="ARBA00022801"/>
    </source>
</evidence>
<feature type="binding site" evidence="9">
    <location>
        <position position="198"/>
    </location>
    <ligand>
        <name>Zn(2+)</name>
        <dbReference type="ChEBI" id="CHEBI:29105"/>
        <note>catalytic</note>
    </ligand>
</feature>
<evidence type="ECO:0000256" key="7">
    <source>
        <dbReference type="ARBA" id="ARBA00047989"/>
    </source>
</evidence>
<evidence type="ECO:0000256" key="5">
    <source>
        <dbReference type="ARBA" id="ARBA00023080"/>
    </source>
</evidence>
<evidence type="ECO:0000256" key="9">
    <source>
        <dbReference type="HAMAP-Rule" id="MF_00540"/>
    </source>
</evidence>
<evidence type="ECO:0000256" key="8">
    <source>
        <dbReference type="ARBA" id="ARBA00049213"/>
    </source>
</evidence>
<evidence type="ECO:0000313" key="12">
    <source>
        <dbReference type="Proteomes" id="UP000574133"/>
    </source>
</evidence>
<dbReference type="InterPro" id="IPR006330">
    <property type="entry name" value="Ado/ade_deaminase"/>
</dbReference>
<keyword evidence="12" id="KW-1185">Reference proteome</keyword>
<accession>A0A841TAB1</accession>
<dbReference type="GO" id="GO:0009168">
    <property type="term" value="P:purine ribonucleoside monophosphate biosynthetic process"/>
    <property type="evidence" value="ECO:0007669"/>
    <property type="project" value="UniProtKB-UniRule"/>
</dbReference>
<evidence type="ECO:0000313" key="11">
    <source>
        <dbReference type="EMBL" id="MBB6676965.1"/>
    </source>
</evidence>
<feature type="binding site" evidence="9">
    <location>
        <position position="17"/>
    </location>
    <ligand>
        <name>substrate</name>
    </ligand>
</feature>
<dbReference type="Proteomes" id="UP000574133">
    <property type="component" value="Unassembled WGS sequence"/>
</dbReference>
<dbReference type="EC" id="3.5.4.4" evidence="1 9"/>
<feature type="binding site" evidence="9">
    <location>
        <position position="13"/>
    </location>
    <ligand>
        <name>Zn(2+)</name>
        <dbReference type="ChEBI" id="CHEBI:29105"/>
        <note>catalytic</note>
    </ligand>
</feature>
<dbReference type="PANTHER" id="PTHR11409">
    <property type="entry name" value="ADENOSINE DEAMINASE"/>
    <property type="match status" value="1"/>
</dbReference>
<dbReference type="GO" id="GO:0004000">
    <property type="term" value="F:adenosine deaminase activity"/>
    <property type="evidence" value="ECO:0007669"/>
    <property type="project" value="UniProtKB-UniRule"/>
</dbReference>
<dbReference type="GO" id="GO:0009117">
    <property type="term" value="P:nucleotide metabolic process"/>
    <property type="evidence" value="ECO:0007669"/>
    <property type="project" value="UniProtKB-KW"/>
</dbReference>
<feature type="binding site" evidence="9">
    <location>
        <position position="15"/>
    </location>
    <ligand>
        <name>substrate</name>
    </ligand>
</feature>
<comment type="caution">
    <text evidence="9">Lacks conserved residue(s) required for the propagation of feature annotation.</text>
</comment>
<organism evidence="11 12">
    <name type="scientific">Cohnella lubricantis</name>
    <dbReference type="NCBI Taxonomy" id="2163172"/>
    <lineage>
        <taxon>Bacteria</taxon>
        <taxon>Bacillati</taxon>
        <taxon>Bacillota</taxon>
        <taxon>Bacilli</taxon>
        <taxon>Bacillales</taxon>
        <taxon>Paenibacillaceae</taxon>
        <taxon>Cohnella</taxon>
    </lineage>
</organism>
<dbReference type="SUPFAM" id="SSF51556">
    <property type="entry name" value="Metallo-dependent hydrolases"/>
    <property type="match status" value="1"/>
</dbReference>
<dbReference type="AlphaFoldDB" id="A0A841TAB1"/>
<dbReference type="HAMAP" id="MF_00540">
    <property type="entry name" value="A_deaminase"/>
    <property type="match status" value="1"/>
</dbReference>
<keyword evidence="4 9" id="KW-0862">Zinc</keyword>
<dbReference type="InterPro" id="IPR028893">
    <property type="entry name" value="A_deaminase"/>
</dbReference>
<dbReference type="EMBL" id="JACJVN010000024">
    <property type="protein sequence ID" value="MBB6676965.1"/>
    <property type="molecule type" value="Genomic_DNA"/>
</dbReference>
<dbReference type="Gene3D" id="3.20.20.140">
    <property type="entry name" value="Metal-dependent hydrolases"/>
    <property type="match status" value="1"/>
</dbReference>
<sequence>MNWLKRMPKVDLHLHLDGCVKPETMLEWAAEQGSELPANDAAGLLPYMTVSDDCASLVDYLAKFRFVLPFLQNEQALERSAYEAVERAAEDNCIYIEVRFAPLLHTERGLTADDALAAVIRGLRRGEERYEIRARAIAICMRHHSPKDNLEVVRTASRYLGRGLVAVDLAGDEAGFPPQLFREVFELAQELGIPVTIHAGEAGGADNVLEAIDRLGAVRIGHGVRARENPAVLERIRECGIPLELCPTSNIQTKAVDGWEDYPIRDYMRSGIVVTINTDNPTVSGTSMTEECRRLAEHLGFGMADIVRLMENAVEAAFLDEAEKAALREEFLLRIAEIGVPAV</sequence>
<comment type="catalytic activity">
    <reaction evidence="8">
        <text>2'-deoxyadenosine + H2O + H(+) = 2'-deoxyinosine + NH4(+)</text>
        <dbReference type="Rhea" id="RHEA:28190"/>
        <dbReference type="ChEBI" id="CHEBI:15377"/>
        <dbReference type="ChEBI" id="CHEBI:15378"/>
        <dbReference type="ChEBI" id="CHEBI:17256"/>
        <dbReference type="ChEBI" id="CHEBI:28938"/>
        <dbReference type="ChEBI" id="CHEBI:28997"/>
        <dbReference type="EC" id="3.5.4.4"/>
    </reaction>
    <physiologicalReaction direction="left-to-right" evidence="8">
        <dbReference type="Rhea" id="RHEA:28191"/>
    </physiologicalReaction>
</comment>
<dbReference type="GO" id="GO:0008270">
    <property type="term" value="F:zinc ion binding"/>
    <property type="evidence" value="ECO:0007669"/>
    <property type="project" value="UniProtKB-UniRule"/>
</dbReference>
<evidence type="ECO:0000256" key="2">
    <source>
        <dbReference type="ARBA" id="ARBA00022723"/>
    </source>
</evidence>
<feature type="binding site" evidence="9">
    <location>
        <position position="171"/>
    </location>
    <ligand>
        <name>substrate</name>
    </ligand>
</feature>
<evidence type="ECO:0000256" key="4">
    <source>
        <dbReference type="ARBA" id="ARBA00022833"/>
    </source>
</evidence>
<dbReference type="PANTHER" id="PTHR11409:SF43">
    <property type="entry name" value="ADENOSINE DEAMINASE"/>
    <property type="match status" value="1"/>
</dbReference>
<protein>
    <recommendedName>
        <fullName evidence="1 9">Adenosine deaminase</fullName>
        <ecNumber evidence="1 9">3.5.4.4</ecNumber>
    </recommendedName>
    <alternativeName>
        <fullName evidence="6 9">Adenosine aminohydrolase</fullName>
    </alternativeName>
</protein>
<dbReference type="NCBIfam" id="TIGR01430">
    <property type="entry name" value="aden_deam"/>
    <property type="match status" value="1"/>
</dbReference>
<dbReference type="RefSeq" id="WP_185178247.1">
    <property type="nucleotide sequence ID" value="NZ_CBCSEP010000008.1"/>
</dbReference>
<name>A0A841TAB1_9BACL</name>
<dbReference type="InterPro" id="IPR001365">
    <property type="entry name" value="A_deaminase_dom"/>
</dbReference>
<comment type="function">
    <text evidence="9">Catalyzes the hydrolytic deamination of adenosine and 2-deoxyadenosine.</text>
</comment>
<dbReference type="Pfam" id="PF00962">
    <property type="entry name" value="A_deaminase"/>
    <property type="match status" value="1"/>
</dbReference>
<evidence type="ECO:0000256" key="1">
    <source>
        <dbReference type="ARBA" id="ARBA00012784"/>
    </source>
</evidence>
<comment type="catalytic activity">
    <reaction evidence="7">
        <text>adenosine + H2O + H(+) = inosine + NH4(+)</text>
        <dbReference type="Rhea" id="RHEA:24408"/>
        <dbReference type="ChEBI" id="CHEBI:15377"/>
        <dbReference type="ChEBI" id="CHEBI:15378"/>
        <dbReference type="ChEBI" id="CHEBI:16335"/>
        <dbReference type="ChEBI" id="CHEBI:17596"/>
        <dbReference type="ChEBI" id="CHEBI:28938"/>
        <dbReference type="EC" id="3.5.4.4"/>
    </reaction>
    <physiologicalReaction direction="left-to-right" evidence="7">
        <dbReference type="Rhea" id="RHEA:24409"/>
    </physiologicalReaction>
</comment>
<keyword evidence="5 9" id="KW-0546">Nucleotide metabolism</keyword>
<feature type="active site" description="Proton donor" evidence="9">
    <location>
        <position position="201"/>
    </location>
</feature>
<dbReference type="InterPro" id="IPR032466">
    <property type="entry name" value="Metal_Hydrolase"/>
</dbReference>
<keyword evidence="2 9" id="KW-0479">Metal-binding</keyword>
<dbReference type="GO" id="GO:0046103">
    <property type="term" value="P:inosine biosynthetic process"/>
    <property type="evidence" value="ECO:0007669"/>
    <property type="project" value="TreeGrafter"/>
</dbReference>
<reference evidence="11 12" key="1">
    <citation type="submission" date="2020-08" db="EMBL/GenBank/DDBJ databases">
        <title>Cohnella phylogeny.</title>
        <authorList>
            <person name="Dunlap C."/>
        </authorList>
    </citation>
    <scope>NUCLEOTIDE SEQUENCE [LARGE SCALE GENOMIC DNA]</scope>
    <source>
        <strain evidence="11 12">DSM 103658</strain>
    </source>
</reference>
<feature type="binding site" evidence="9">
    <location>
        <position position="15"/>
    </location>
    <ligand>
        <name>Zn(2+)</name>
        <dbReference type="ChEBI" id="CHEBI:29105"/>
        <note>catalytic</note>
    </ligand>
</feature>
<proteinExistence type="inferred from homology"/>
<feature type="binding site" evidence="9">
    <location>
        <position position="279"/>
    </location>
    <ligand>
        <name>Zn(2+)</name>
        <dbReference type="ChEBI" id="CHEBI:29105"/>
        <note>catalytic</note>
    </ligand>
</feature>
<evidence type="ECO:0000259" key="10">
    <source>
        <dbReference type="Pfam" id="PF00962"/>
    </source>
</evidence>
<evidence type="ECO:0000256" key="6">
    <source>
        <dbReference type="ARBA" id="ARBA00031852"/>
    </source>
</evidence>
<feature type="domain" description="Adenosine deaminase" evidence="10">
    <location>
        <begin position="8"/>
        <end position="330"/>
    </location>
</feature>
<dbReference type="GO" id="GO:0005829">
    <property type="term" value="C:cytosol"/>
    <property type="evidence" value="ECO:0007669"/>
    <property type="project" value="TreeGrafter"/>
</dbReference>
<dbReference type="GO" id="GO:0043103">
    <property type="term" value="P:hypoxanthine salvage"/>
    <property type="evidence" value="ECO:0007669"/>
    <property type="project" value="TreeGrafter"/>
</dbReference>